<dbReference type="Proteomes" id="UP001497700">
    <property type="component" value="Unassembled WGS sequence"/>
</dbReference>
<proteinExistence type="predicted"/>
<organism evidence="1 2">
    <name type="scientific">Hypoxylon rubiginosum</name>
    <dbReference type="NCBI Taxonomy" id="110542"/>
    <lineage>
        <taxon>Eukaryota</taxon>
        <taxon>Fungi</taxon>
        <taxon>Dikarya</taxon>
        <taxon>Ascomycota</taxon>
        <taxon>Pezizomycotina</taxon>
        <taxon>Sordariomycetes</taxon>
        <taxon>Xylariomycetidae</taxon>
        <taxon>Xylariales</taxon>
        <taxon>Hypoxylaceae</taxon>
        <taxon>Hypoxylon</taxon>
    </lineage>
</organism>
<comment type="caution">
    <text evidence="1">The sequence shown here is derived from an EMBL/GenBank/DDBJ whole genome shotgun (WGS) entry which is preliminary data.</text>
</comment>
<name>A0ACB9YV98_9PEZI</name>
<evidence type="ECO:0000313" key="1">
    <source>
        <dbReference type="EMBL" id="KAI4862888.1"/>
    </source>
</evidence>
<gene>
    <name evidence="1" type="ORF">F4820DRAFT_394937</name>
</gene>
<dbReference type="EMBL" id="MU393516">
    <property type="protein sequence ID" value="KAI4862888.1"/>
    <property type="molecule type" value="Genomic_DNA"/>
</dbReference>
<protein>
    <submittedName>
        <fullName evidence="1">Uncharacterized protein</fullName>
    </submittedName>
</protein>
<reference evidence="1 2" key="1">
    <citation type="journal article" date="2022" name="New Phytol.">
        <title>Ecological generalism drives hyperdiversity of secondary metabolite gene clusters in xylarialean endophytes.</title>
        <authorList>
            <person name="Franco M.E.E."/>
            <person name="Wisecaver J.H."/>
            <person name="Arnold A.E."/>
            <person name="Ju Y.M."/>
            <person name="Slot J.C."/>
            <person name="Ahrendt S."/>
            <person name="Moore L.P."/>
            <person name="Eastman K.E."/>
            <person name="Scott K."/>
            <person name="Konkel Z."/>
            <person name="Mondo S.J."/>
            <person name="Kuo A."/>
            <person name="Hayes R.D."/>
            <person name="Haridas S."/>
            <person name="Andreopoulos B."/>
            <person name="Riley R."/>
            <person name="LaButti K."/>
            <person name="Pangilinan J."/>
            <person name="Lipzen A."/>
            <person name="Amirebrahimi M."/>
            <person name="Yan J."/>
            <person name="Adam C."/>
            <person name="Keymanesh K."/>
            <person name="Ng V."/>
            <person name="Louie K."/>
            <person name="Northen T."/>
            <person name="Drula E."/>
            <person name="Henrissat B."/>
            <person name="Hsieh H.M."/>
            <person name="Youens-Clark K."/>
            <person name="Lutzoni F."/>
            <person name="Miadlikowska J."/>
            <person name="Eastwood D.C."/>
            <person name="Hamelin R.C."/>
            <person name="Grigoriev I.V."/>
            <person name="U'Ren J.M."/>
        </authorList>
    </citation>
    <scope>NUCLEOTIDE SEQUENCE [LARGE SCALE GENOMIC DNA]</scope>
    <source>
        <strain evidence="1 2">CBS 119005</strain>
    </source>
</reference>
<evidence type="ECO:0000313" key="2">
    <source>
        <dbReference type="Proteomes" id="UP001497700"/>
    </source>
</evidence>
<sequence>MRSIPFFRAIFLLLPLIGTSRALVLLPNSSSSSVDGTTTAEDDLLSTQDVSGDTECAAASAATSFFLSFVSYGNYTALPGDGDDSGGLVPPQVVSMSFAVANEANGVYTICAFPLGYLSGGNPGTWIDDPSWQACADRRDTDGKHRFTIATGAAFGLTDRYIAVNQTWFCHDDAGRLVAYTGIANGILNMSCADGGELGGYHVENCTSPDVELPVTLL</sequence>
<accession>A0ACB9YV98</accession>
<keyword evidence="2" id="KW-1185">Reference proteome</keyword>